<feature type="compositionally biased region" description="Low complexity" evidence="1">
    <location>
        <begin position="8"/>
        <end position="24"/>
    </location>
</feature>
<dbReference type="GeneID" id="91106231"/>
<sequence>MSQKIKRSLSSSPTSTPSPSAPITPKKPKAKNGINTTSTPKQSPSTKSTAQSSWTNEKKNAFIKRLVETGYKNMDWKSLAEETQMTEEQCKNQLTPGRSNLRRTILEMFK</sequence>
<dbReference type="KEGG" id="ker:91106231"/>
<dbReference type="Proteomes" id="UP001358614">
    <property type="component" value="Chromosome 2"/>
</dbReference>
<dbReference type="EMBL" id="CP144090">
    <property type="protein sequence ID" value="WWD09307.1"/>
    <property type="molecule type" value="Genomic_DNA"/>
</dbReference>
<keyword evidence="3" id="KW-1185">Reference proteome</keyword>
<proteinExistence type="predicted"/>
<evidence type="ECO:0000313" key="2">
    <source>
        <dbReference type="EMBL" id="WWD09307.1"/>
    </source>
</evidence>
<accession>A0AAX4KTY7</accession>
<evidence type="ECO:0008006" key="4">
    <source>
        <dbReference type="Google" id="ProtNLM"/>
    </source>
</evidence>
<feature type="compositionally biased region" description="Low complexity" evidence="1">
    <location>
        <begin position="36"/>
        <end position="49"/>
    </location>
</feature>
<protein>
    <recommendedName>
        <fullName evidence="4">Myb-like domain-containing protein</fullName>
    </recommendedName>
</protein>
<reference evidence="2 3" key="1">
    <citation type="submission" date="2024-01" db="EMBL/GenBank/DDBJ databases">
        <title>Comparative genomics of Cryptococcus and Kwoniella reveals pathogenesis evolution and contrasting modes of karyotype evolution via chromosome fusion or intercentromeric recombination.</title>
        <authorList>
            <person name="Coelho M.A."/>
            <person name="David-Palma M."/>
            <person name="Shea T."/>
            <person name="Bowers K."/>
            <person name="McGinley-Smith S."/>
            <person name="Mohammad A.W."/>
            <person name="Gnirke A."/>
            <person name="Yurkov A.M."/>
            <person name="Nowrousian M."/>
            <person name="Sun S."/>
            <person name="Cuomo C.A."/>
            <person name="Heitman J."/>
        </authorList>
    </citation>
    <scope>NUCLEOTIDE SEQUENCE [LARGE SCALE GENOMIC DNA]</scope>
    <source>
        <strain evidence="2 3">PYCC6329</strain>
    </source>
</reference>
<organism evidence="2 3">
    <name type="scientific">Kwoniella europaea PYCC6329</name>
    <dbReference type="NCBI Taxonomy" id="1423913"/>
    <lineage>
        <taxon>Eukaryota</taxon>
        <taxon>Fungi</taxon>
        <taxon>Dikarya</taxon>
        <taxon>Basidiomycota</taxon>
        <taxon>Agaricomycotina</taxon>
        <taxon>Tremellomycetes</taxon>
        <taxon>Tremellales</taxon>
        <taxon>Cryptococcaceae</taxon>
        <taxon>Kwoniella</taxon>
    </lineage>
</organism>
<evidence type="ECO:0000256" key="1">
    <source>
        <dbReference type="SAM" id="MobiDB-lite"/>
    </source>
</evidence>
<name>A0AAX4KTY7_9TREE</name>
<dbReference type="RefSeq" id="XP_066087274.1">
    <property type="nucleotide sequence ID" value="XM_066231177.1"/>
</dbReference>
<feature type="region of interest" description="Disordered" evidence="1">
    <location>
        <begin position="1"/>
        <end position="59"/>
    </location>
</feature>
<dbReference type="AlphaFoldDB" id="A0AAX4KTY7"/>
<evidence type="ECO:0000313" key="3">
    <source>
        <dbReference type="Proteomes" id="UP001358614"/>
    </source>
</evidence>
<gene>
    <name evidence="2" type="ORF">V865_007430</name>
</gene>